<reference evidence="1 2" key="1">
    <citation type="submission" date="2022-03" db="EMBL/GenBank/DDBJ databases">
        <authorList>
            <person name="Nunn A."/>
            <person name="Chopra R."/>
            <person name="Nunn A."/>
            <person name="Contreras Garrido A."/>
        </authorList>
    </citation>
    <scope>NUCLEOTIDE SEQUENCE [LARGE SCALE GENOMIC DNA]</scope>
</reference>
<proteinExistence type="predicted"/>
<protein>
    <recommendedName>
        <fullName evidence="3">RRM domain-containing protein</fullName>
    </recommendedName>
</protein>
<evidence type="ECO:0008006" key="3">
    <source>
        <dbReference type="Google" id="ProtNLM"/>
    </source>
</evidence>
<dbReference type="InterPro" id="IPR035979">
    <property type="entry name" value="RBD_domain_sf"/>
</dbReference>
<dbReference type="Gene3D" id="3.30.70.330">
    <property type="match status" value="1"/>
</dbReference>
<keyword evidence="2" id="KW-1185">Reference proteome</keyword>
<evidence type="ECO:0000313" key="1">
    <source>
        <dbReference type="EMBL" id="CAH2069979.1"/>
    </source>
</evidence>
<dbReference type="EMBL" id="OU466862">
    <property type="protein sequence ID" value="CAH2069979.1"/>
    <property type="molecule type" value="Genomic_DNA"/>
</dbReference>
<dbReference type="Proteomes" id="UP000836841">
    <property type="component" value="Chromosome 6"/>
</dbReference>
<accession>A0AAU9SQS7</accession>
<dbReference type="InterPro" id="IPR012677">
    <property type="entry name" value="Nucleotide-bd_a/b_plait_sf"/>
</dbReference>
<name>A0AAU9SQS7_THLAR</name>
<dbReference type="SUPFAM" id="SSF54928">
    <property type="entry name" value="RNA-binding domain, RBD"/>
    <property type="match status" value="1"/>
</dbReference>
<dbReference type="AlphaFoldDB" id="A0AAU9SQS7"/>
<evidence type="ECO:0000313" key="2">
    <source>
        <dbReference type="Proteomes" id="UP000836841"/>
    </source>
</evidence>
<sequence>MVSRICVEGYDTSLHAYDLVISMRKHFASCGEVIHVYTPGYADTRKLYRFALVYLRGEDAEEKALKLSGSSMEGRHTIVVKAYPFGANNLDSELAPMRDADNRQHYMMGVRGYASSLPVDDVEDMLMKHFSECGHMVRISVGPSMAYLTLEGQDTTETALQLGGEGMEKLEVYRVVPPNIYSTPNIMPPWFYEDRPLARRVARIIRVPWMNLKDFWYQIRAPPELSAEDLKRSIRETPVYPEIFD</sequence>
<organism evidence="1 2">
    <name type="scientific">Thlaspi arvense</name>
    <name type="common">Field penny-cress</name>
    <dbReference type="NCBI Taxonomy" id="13288"/>
    <lineage>
        <taxon>Eukaryota</taxon>
        <taxon>Viridiplantae</taxon>
        <taxon>Streptophyta</taxon>
        <taxon>Embryophyta</taxon>
        <taxon>Tracheophyta</taxon>
        <taxon>Spermatophyta</taxon>
        <taxon>Magnoliopsida</taxon>
        <taxon>eudicotyledons</taxon>
        <taxon>Gunneridae</taxon>
        <taxon>Pentapetalae</taxon>
        <taxon>rosids</taxon>
        <taxon>malvids</taxon>
        <taxon>Brassicales</taxon>
        <taxon>Brassicaceae</taxon>
        <taxon>Thlaspideae</taxon>
        <taxon>Thlaspi</taxon>
    </lineage>
</organism>
<gene>
    <name evidence="1" type="ORF">TAV2_LOCUS19236</name>
</gene>
<dbReference type="GO" id="GO:0003676">
    <property type="term" value="F:nucleic acid binding"/>
    <property type="evidence" value="ECO:0007669"/>
    <property type="project" value="InterPro"/>
</dbReference>